<dbReference type="AlphaFoldDB" id="A0A023G5K5"/>
<feature type="signal peptide" evidence="1">
    <location>
        <begin position="1"/>
        <end position="20"/>
    </location>
</feature>
<dbReference type="EMBL" id="GBBM01007265">
    <property type="protein sequence ID" value="JAC28153.1"/>
    <property type="molecule type" value="mRNA"/>
</dbReference>
<dbReference type="InterPro" id="IPR002970">
    <property type="entry name" value="Tick_his-bd"/>
</dbReference>
<accession>A0A023G5K5</accession>
<dbReference type="GO" id="GO:0043176">
    <property type="term" value="F:amine binding"/>
    <property type="evidence" value="ECO:0007669"/>
    <property type="project" value="InterPro"/>
</dbReference>
<name>A0A023G5K5_AMBTT</name>
<protein>
    <submittedName>
        <fullName evidence="2">Putative secreted protein</fullName>
    </submittedName>
</protein>
<organism evidence="2">
    <name type="scientific">Amblyomma triste</name>
    <name type="common">Neotropical tick</name>
    <dbReference type="NCBI Taxonomy" id="251400"/>
    <lineage>
        <taxon>Eukaryota</taxon>
        <taxon>Metazoa</taxon>
        <taxon>Ecdysozoa</taxon>
        <taxon>Arthropoda</taxon>
        <taxon>Chelicerata</taxon>
        <taxon>Arachnida</taxon>
        <taxon>Acari</taxon>
        <taxon>Parasitiformes</taxon>
        <taxon>Ixodida</taxon>
        <taxon>Ixodoidea</taxon>
        <taxon>Ixodidae</taxon>
        <taxon>Amblyomminae</taxon>
        <taxon>Amblyomma</taxon>
    </lineage>
</organism>
<keyword evidence="1" id="KW-0732">Signal</keyword>
<evidence type="ECO:0000256" key="1">
    <source>
        <dbReference type="SAM" id="SignalP"/>
    </source>
</evidence>
<reference evidence="2" key="1">
    <citation type="submission" date="2014-03" db="EMBL/GenBank/DDBJ databases">
        <title>The sialotranscriptome of Amblyomma triste, Amblyomma parvum and Amblyomma cajennense ticks, uncovered by 454-based RNA-seq.</title>
        <authorList>
            <person name="Garcia G.R."/>
            <person name="Gardinassi L.G."/>
            <person name="Ribeiro J.M."/>
            <person name="Anatriello E."/>
            <person name="Ferreira B.R."/>
            <person name="Moreira H.N."/>
            <person name="Mafra C."/>
            <person name="Olegario M.M."/>
            <person name="Szabo P.J."/>
            <person name="Miranda-Santos I.K."/>
            <person name="Maruyama S.R."/>
        </authorList>
    </citation>
    <scope>NUCLEOTIDE SEQUENCE</scope>
    <source>
        <strain evidence="2">Mato Grasso do Sul</strain>
        <tissue evidence="2">Salivary glands</tissue>
    </source>
</reference>
<feature type="chain" id="PRO_5001516521" evidence="1">
    <location>
        <begin position="21"/>
        <end position="218"/>
    </location>
</feature>
<sequence length="218" mass="24453">MSTMKLVAFALMLFAPLSEGNPDIPVVDDSDKLDIQKAFHAGIEYAVDFQGVYVNQTELGEKCLLAQRQRPVKKNEIRFSFWNGNEKITALAKVAFSSTTASEINDRMHVQSMDDRRLSWLETTDGPYRLLFAEGKACMVMQVPRSHVPEETRNTKEREGEPAVKYCVVLVASDSLQEGINSENCATYFKANCGIRGQSPRIKNEQCFKAFLPTEAST</sequence>
<evidence type="ECO:0000313" key="2">
    <source>
        <dbReference type="EMBL" id="JAC28153.1"/>
    </source>
</evidence>
<proteinExistence type="evidence at transcript level"/>
<dbReference type="GO" id="GO:0030682">
    <property type="term" value="P:symbiont-mediated perturbation of host defenses"/>
    <property type="evidence" value="ECO:0007669"/>
    <property type="project" value="InterPro"/>
</dbReference>
<dbReference type="Pfam" id="PF02098">
    <property type="entry name" value="His_binding"/>
    <property type="match status" value="1"/>
</dbReference>